<dbReference type="RefSeq" id="WP_046764344.1">
    <property type="nucleotide sequence ID" value="NZ_LBIC01000006.1"/>
</dbReference>
<feature type="domain" description="Fumarylacetoacetase-like C-terminal" evidence="1">
    <location>
        <begin position="83"/>
        <end position="325"/>
    </location>
</feature>
<dbReference type="PANTHER" id="PTHR43211">
    <property type="entry name" value="FUMARYLACETOACETATE HYDROLASE"/>
    <property type="match status" value="1"/>
</dbReference>
<sequence length="331" mass="35764">MKLATLRSPSSRDGNLVIVSRDLRHAVRVPDIAATLQQALDDWSRTEALLRSRAEALEAGTLEDAFDFDPAAAAAPLPRAYQWCDGSAYLSHAELVRRARNAEMPQSLYHDPLIYQGGGDRMAGPRDPILIADEAWGIDLEAEIAVITDDVPMGVSADEAARHILLVTILNDVSLRNLIPSELAKGFGFFQSKPATAFAAVAVTPDELGDAWDGRKLALPLRSWVNDRWLGEPNGGHDMNFDFAALIAHAAKSRELGAGTIVGSGTVSNRDRAVGSSCLAEVRMLETIDSGKPETQFLRFGDRVKIDMTDVAGASIFGTIEQTVVRYEPAG</sequence>
<dbReference type="InterPro" id="IPR011234">
    <property type="entry name" value="Fumarylacetoacetase-like_C"/>
</dbReference>
<feature type="domain" description="Fumarylacetoacetase N-terminal" evidence="2">
    <location>
        <begin position="1"/>
        <end position="79"/>
    </location>
</feature>
<dbReference type="EMBL" id="LBIC01000006">
    <property type="protein sequence ID" value="KKW91617.1"/>
    <property type="molecule type" value="Genomic_DNA"/>
</dbReference>
<name>A0A0M3AN79_9SPHN</name>
<dbReference type="Proteomes" id="UP000033874">
    <property type="component" value="Unassembled WGS sequence"/>
</dbReference>
<keyword evidence="4" id="KW-1185">Reference proteome</keyword>
<dbReference type="InterPro" id="IPR041072">
    <property type="entry name" value="FAA_hydro_N"/>
</dbReference>
<dbReference type="PATRIC" id="fig|56193.3.peg.3067"/>
<dbReference type="Pfam" id="PF18288">
    <property type="entry name" value="FAA_hydro_N_2"/>
    <property type="match status" value="1"/>
</dbReference>
<dbReference type="Gene3D" id="3.90.850.10">
    <property type="entry name" value="Fumarylacetoacetase-like, C-terminal domain"/>
    <property type="match status" value="1"/>
</dbReference>
<evidence type="ECO:0000259" key="1">
    <source>
        <dbReference type="Pfam" id="PF01557"/>
    </source>
</evidence>
<protein>
    <submittedName>
        <fullName evidence="3">2-keto-4-pentenoate hydratase</fullName>
    </submittedName>
</protein>
<evidence type="ECO:0000313" key="3">
    <source>
        <dbReference type="EMBL" id="KKW91617.1"/>
    </source>
</evidence>
<dbReference type="InterPro" id="IPR036663">
    <property type="entry name" value="Fumarylacetoacetase_C_sf"/>
</dbReference>
<dbReference type="SUPFAM" id="SSF56529">
    <property type="entry name" value="FAH"/>
    <property type="match status" value="1"/>
</dbReference>
<accession>A0A0M3AN79</accession>
<evidence type="ECO:0000313" key="4">
    <source>
        <dbReference type="Proteomes" id="UP000033874"/>
    </source>
</evidence>
<dbReference type="AlphaFoldDB" id="A0A0M3AN79"/>
<evidence type="ECO:0000259" key="2">
    <source>
        <dbReference type="Pfam" id="PF18288"/>
    </source>
</evidence>
<dbReference type="Pfam" id="PF01557">
    <property type="entry name" value="FAA_hydrolase"/>
    <property type="match status" value="1"/>
</dbReference>
<reference evidence="3 4" key="1">
    <citation type="submission" date="2015-04" db="EMBL/GenBank/DDBJ databases">
        <title>Genome sequence of aromatic hydrocarbons-degrading Sphingobium chungbukense DJ77.</title>
        <authorList>
            <person name="Kim Y.-C."/>
            <person name="Chae J.-C."/>
        </authorList>
    </citation>
    <scope>NUCLEOTIDE SEQUENCE [LARGE SCALE GENOMIC DNA]</scope>
    <source>
        <strain evidence="3 4">DJ77</strain>
    </source>
</reference>
<dbReference type="PANTHER" id="PTHR43211:SF1">
    <property type="entry name" value="BLL6422 PROTEIN"/>
    <property type="match status" value="1"/>
</dbReference>
<proteinExistence type="predicted"/>
<organism evidence="3 4">
    <name type="scientific">Sphingobium chungbukense</name>
    <dbReference type="NCBI Taxonomy" id="56193"/>
    <lineage>
        <taxon>Bacteria</taxon>
        <taxon>Pseudomonadati</taxon>
        <taxon>Pseudomonadota</taxon>
        <taxon>Alphaproteobacteria</taxon>
        <taxon>Sphingomonadales</taxon>
        <taxon>Sphingomonadaceae</taxon>
        <taxon>Sphingobium</taxon>
    </lineage>
</organism>
<comment type="caution">
    <text evidence="3">The sequence shown here is derived from an EMBL/GenBank/DDBJ whole genome shotgun (WGS) entry which is preliminary data.</text>
</comment>
<gene>
    <name evidence="3" type="ORF">YP76_14690</name>
</gene>
<dbReference type="GO" id="GO:0003824">
    <property type="term" value="F:catalytic activity"/>
    <property type="evidence" value="ECO:0007669"/>
    <property type="project" value="InterPro"/>
</dbReference>
<dbReference type="STRING" id="56193.YP76_14690"/>